<dbReference type="EMBL" id="AZFK01000005">
    <property type="protein sequence ID" value="KRL92437.1"/>
    <property type="molecule type" value="Genomic_DNA"/>
</dbReference>
<dbReference type="Proteomes" id="UP000050816">
    <property type="component" value="Unassembled WGS sequence"/>
</dbReference>
<evidence type="ECO:0000256" key="1">
    <source>
        <dbReference type="SAM" id="MobiDB-lite"/>
    </source>
</evidence>
<comment type="caution">
    <text evidence="2">The sequence shown here is derived from an EMBL/GenBank/DDBJ whole genome shotgun (WGS) entry which is preliminary data.</text>
</comment>
<sequence length="146" mass="15961">MKLTTNELLNRGPKSKRAPEGPKLTDGQVTLTQAAWVGPQLMAQSETAYLKVRLTTPLSPAEGTLLGQISQAGVRLELTGLTCLAELRLVLLYLAWATPTVIQLPVQGDWLATARQLSCGMFLSKPWERSVNKKAIPVRIAWLAAR</sequence>
<dbReference type="PATRIC" id="fig|1423760.3.peg.2196"/>
<dbReference type="RefSeq" id="WP_056953541.1">
    <property type="nucleotide sequence ID" value="NZ_AZFK01000005.1"/>
</dbReference>
<accession>A0A0R1UN92</accession>
<evidence type="ECO:0000313" key="2">
    <source>
        <dbReference type="EMBL" id="KRL92437.1"/>
    </source>
</evidence>
<reference evidence="2 3" key="1">
    <citation type="journal article" date="2015" name="Genome Announc.">
        <title>Expanding the biotechnology potential of lactobacilli through comparative genomics of 213 strains and associated genera.</title>
        <authorList>
            <person name="Sun Z."/>
            <person name="Harris H.M."/>
            <person name="McCann A."/>
            <person name="Guo C."/>
            <person name="Argimon S."/>
            <person name="Zhang W."/>
            <person name="Yang X."/>
            <person name="Jeffery I.B."/>
            <person name="Cooney J.C."/>
            <person name="Kagawa T.F."/>
            <person name="Liu W."/>
            <person name="Song Y."/>
            <person name="Salvetti E."/>
            <person name="Wrobel A."/>
            <person name="Rasinkangas P."/>
            <person name="Parkhill J."/>
            <person name="Rea M.C."/>
            <person name="O'Sullivan O."/>
            <person name="Ritari J."/>
            <person name="Douillard F.P."/>
            <person name="Paul Ross R."/>
            <person name="Yang R."/>
            <person name="Briner A.E."/>
            <person name="Felis G.E."/>
            <person name="de Vos W.M."/>
            <person name="Barrangou R."/>
            <person name="Klaenhammer T.R."/>
            <person name="Caufield P.W."/>
            <person name="Cui Y."/>
            <person name="Zhang H."/>
            <person name="O'Toole P.W."/>
        </authorList>
    </citation>
    <scope>NUCLEOTIDE SEQUENCE [LARGE SCALE GENOMIC DNA]</scope>
    <source>
        <strain evidence="2 3">DSM 15946</strain>
    </source>
</reference>
<organism evidence="2 3">
    <name type="scientific">Limosilactobacillus ingluviei DSM 15946</name>
    <dbReference type="NCBI Taxonomy" id="1423760"/>
    <lineage>
        <taxon>Bacteria</taxon>
        <taxon>Bacillati</taxon>
        <taxon>Bacillota</taxon>
        <taxon>Bacilli</taxon>
        <taxon>Lactobacillales</taxon>
        <taxon>Lactobacillaceae</taxon>
        <taxon>Limosilactobacillus</taxon>
    </lineage>
</organism>
<gene>
    <name evidence="2" type="ORF">FC43_GL002095</name>
</gene>
<protein>
    <submittedName>
        <fullName evidence="2">Uncharacterized protein</fullName>
    </submittedName>
</protein>
<evidence type="ECO:0000313" key="3">
    <source>
        <dbReference type="Proteomes" id="UP000050816"/>
    </source>
</evidence>
<proteinExistence type="predicted"/>
<name>A0A0R1UN92_9LACO</name>
<feature type="region of interest" description="Disordered" evidence="1">
    <location>
        <begin position="1"/>
        <end position="24"/>
    </location>
</feature>
<dbReference type="AlphaFoldDB" id="A0A0R1UN92"/>